<dbReference type="EMBL" id="PDZR01000005">
    <property type="protein sequence ID" value="PNG26711.1"/>
    <property type="molecule type" value="Genomic_DNA"/>
</dbReference>
<proteinExistence type="predicted"/>
<dbReference type="AlphaFoldDB" id="A0A2J7TIW8"/>
<evidence type="ECO:0000256" key="1">
    <source>
        <dbReference type="SAM" id="MobiDB-lite"/>
    </source>
</evidence>
<gene>
    <name evidence="2" type="ORF">CR492_06890</name>
</gene>
<sequence>MSGSSGYFVDWGGNTRSTDDPGGGYHCDVDLPARYVAVLSKNGALVHEATLYKTLADVEKAGIKAPLVPGSHPWGSSSEGL</sequence>
<name>A0A2J7TIW8_METSI</name>
<organism evidence="2 3">
    <name type="scientific">Methylocella silvestris</name>
    <dbReference type="NCBI Taxonomy" id="199596"/>
    <lineage>
        <taxon>Bacteria</taxon>
        <taxon>Pseudomonadati</taxon>
        <taxon>Pseudomonadota</taxon>
        <taxon>Alphaproteobacteria</taxon>
        <taxon>Hyphomicrobiales</taxon>
        <taxon>Beijerinckiaceae</taxon>
        <taxon>Methylocella</taxon>
    </lineage>
</organism>
<protein>
    <submittedName>
        <fullName evidence="2">Uncharacterized protein</fullName>
    </submittedName>
</protein>
<comment type="caution">
    <text evidence="2">The sequence shown here is derived from an EMBL/GenBank/DDBJ whole genome shotgun (WGS) entry which is preliminary data.</text>
</comment>
<dbReference type="RefSeq" id="WP_102843007.1">
    <property type="nucleotide sequence ID" value="NZ_PDZR01000005.1"/>
</dbReference>
<evidence type="ECO:0000313" key="2">
    <source>
        <dbReference type="EMBL" id="PNG26711.1"/>
    </source>
</evidence>
<evidence type="ECO:0000313" key="3">
    <source>
        <dbReference type="Proteomes" id="UP000236286"/>
    </source>
</evidence>
<accession>A0A2J7TIW8</accession>
<dbReference type="OrthoDB" id="8563240at2"/>
<dbReference type="Proteomes" id="UP000236286">
    <property type="component" value="Unassembled WGS sequence"/>
</dbReference>
<reference evidence="2 3" key="1">
    <citation type="submission" date="2017-10" db="EMBL/GenBank/DDBJ databases">
        <title>Genome announcement of Methylocella silvestris TVC from permafrost.</title>
        <authorList>
            <person name="Wang J."/>
            <person name="Geng K."/>
            <person name="Ul-Haque F."/>
            <person name="Crombie A.T."/>
            <person name="Street L.E."/>
            <person name="Wookey P.A."/>
            <person name="Murrell J.C."/>
            <person name="Pratscher J."/>
        </authorList>
    </citation>
    <scope>NUCLEOTIDE SEQUENCE [LARGE SCALE GENOMIC DNA]</scope>
    <source>
        <strain evidence="2 3">TVC</strain>
    </source>
</reference>
<feature type="region of interest" description="Disordered" evidence="1">
    <location>
        <begin position="1"/>
        <end position="23"/>
    </location>
</feature>